<proteinExistence type="predicted"/>
<name>A0A1A9ABL7_9ACTN</name>
<organism evidence="1 2">
    <name type="scientific">Micromonospora auratinigra</name>
    <dbReference type="NCBI Taxonomy" id="261654"/>
    <lineage>
        <taxon>Bacteria</taxon>
        <taxon>Bacillati</taxon>
        <taxon>Actinomycetota</taxon>
        <taxon>Actinomycetes</taxon>
        <taxon>Micromonosporales</taxon>
        <taxon>Micromonosporaceae</taxon>
        <taxon>Micromonospora</taxon>
    </lineage>
</organism>
<dbReference type="PATRIC" id="fig|261654.4.peg.6249"/>
<accession>A0A1A9ABL7</accession>
<evidence type="ECO:0000313" key="2">
    <source>
        <dbReference type="Proteomes" id="UP000199385"/>
    </source>
</evidence>
<gene>
    <name evidence="1" type="ORF">GA0070611_6171</name>
</gene>
<protein>
    <submittedName>
        <fullName evidence="1">Uncharacterized protein</fullName>
    </submittedName>
</protein>
<keyword evidence="2" id="KW-1185">Reference proteome</keyword>
<reference evidence="2" key="1">
    <citation type="submission" date="2016-06" db="EMBL/GenBank/DDBJ databases">
        <authorList>
            <person name="Varghese N."/>
            <person name="Submissions Spin"/>
        </authorList>
    </citation>
    <scope>NUCLEOTIDE SEQUENCE [LARGE SCALE GENOMIC DNA]</scope>
    <source>
        <strain evidence="2">DSM 44815</strain>
    </source>
</reference>
<evidence type="ECO:0000313" key="1">
    <source>
        <dbReference type="EMBL" id="SBT53531.1"/>
    </source>
</evidence>
<sequence length="36" mass="3947">MAKKGSGTYRSAVTGRYVTAKYGQSHPKTTVKETKK</sequence>
<dbReference type="AlphaFoldDB" id="A0A1A9ABL7"/>
<dbReference type="EMBL" id="LT594323">
    <property type="protein sequence ID" value="SBT53531.1"/>
    <property type="molecule type" value="Genomic_DNA"/>
</dbReference>
<dbReference type="Proteomes" id="UP000199385">
    <property type="component" value="Chromosome I"/>
</dbReference>